<keyword evidence="2" id="KW-1185">Reference proteome</keyword>
<organism evidence="1 2">
    <name type="scientific">Paractinoplanes ovalisporus</name>
    <dbReference type="NCBI Taxonomy" id="2810368"/>
    <lineage>
        <taxon>Bacteria</taxon>
        <taxon>Bacillati</taxon>
        <taxon>Actinomycetota</taxon>
        <taxon>Actinomycetes</taxon>
        <taxon>Micromonosporales</taxon>
        <taxon>Micromonosporaceae</taxon>
        <taxon>Paractinoplanes</taxon>
    </lineage>
</organism>
<evidence type="ECO:0000313" key="2">
    <source>
        <dbReference type="Proteomes" id="UP000632138"/>
    </source>
</evidence>
<sequence>MPMPPAQVLDAFGVAGPATLLAGGQGTSWRAGHLVLKPEVGAAHEWLADVAEDGFRLARPARTRDGAWSHDGWSATHWVDGVEAWDFRTVIAAGRAFHRAVAHLGRPAGLDDRDDRWAVADRIAWGEREAAWRPGFADIARRLDSALQPLGPAQIVHCDLTQNVLVAPGQPPAVIDVSPYWRPPAYADGVVIADALTWHDAPGSLAAETGVSVPAVARALLFRMATDVVDDWAWRYDRATTAIGL</sequence>
<name>A0ABS2A2L4_9ACTN</name>
<evidence type="ECO:0000313" key="1">
    <source>
        <dbReference type="EMBL" id="MBM2614067.1"/>
    </source>
</evidence>
<reference evidence="1 2" key="1">
    <citation type="submission" date="2021-01" db="EMBL/GenBank/DDBJ databases">
        <title>Actinoplanes sp. nov. LDG1-06 isolated from lichen.</title>
        <authorList>
            <person name="Saeng-In P."/>
            <person name="Phongsopitanun W."/>
            <person name="Kanchanasin P."/>
            <person name="Yuki M."/>
            <person name="Kudo T."/>
            <person name="Ohkuma M."/>
            <person name="Tanasupawat S."/>
        </authorList>
    </citation>
    <scope>NUCLEOTIDE SEQUENCE [LARGE SCALE GENOMIC DNA]</scope>
    <source>
        <strain evidence="1 2">LDG1-06</strain>
    </source>
</reference>
<proteinExistence type="predicted"/>
<gene>
    <name evidence="1" type="ORF">JIG36_00670</name>
</gene>
<protein>
    <recommendedName>
        <fullName evidence="3">Aminoglycoside phosphotransferase</fullName>
    </recommendedName>
</protein>
<dbReference type="EMBL" id="JAENHP010000001">
    <property type="protein sequence ID" value="MBM2614067.1"/>
    <property type="molecule type" value="Genomic_DNA"/>
</dbReference>
<dbReference type="Proteomes" id="UP000632138">
    <property type="component" value="Unassembled WGS sequence"/>
</dbReference>
<comment type="caution">
    <text evidence="1">The sequence shown here is derived from an EMBL/GenBank/DDBJ whole genome shotgun (WGS) entry which is preliminary data.</text>
</comment>
<evidence type="ECO:0008006" key="3">
    <source>
        <dbReference type="Google" id="ProtNLM"/>
    </source>
</evidence>
<dbReference type="InterPro" id="IPR011009">
    <property type="entry name" value="Kinase-like_dom_sf"/>
</dbReference>
<dbReference type="SUPFAM" id="SSF56112">
    <property type="entry name" value="Protein kinase-like (PK-like)"/>
    <property type="match status" value="1"/>
</dbReference>
<accession>A0ABS2A2L4</accession>